<proteinExistence type="predicted"/>
<feature type="compositionally biased region" description="Low complexity" evidence="1">
    <location>
        <begin position="468"/>
        <end position="482"/>
    </location>
</feature>
<feature type="region of interest" description="Disordered" evidence="1">
    <location>
        <begin position="219"/>
        <end position="240"/>
    </location>
</feature>
<feature type="region of interest" description="Disordered" evidence="1">
    <location>
        <begin position="460"/>
        <end position="504"/>
    </location>
</feature>
<sequence>MMDTEPEQSQSPASPYSESSGSHFSAGPQGEDQSETVITRERVMQEEVQVIDAARFPTRRASGSTRMNQRTPSRDVQFAQQLSTTSSPFSLLNLETQFPNASEMAEISVPTEMQDIGESGSPPTGLGRAFSTILETANIAIGHQSSRTLRHVVLSRTTSQAESISENRDNTNSSPESFVQIFNLELDPPDNENTMRDSSQSLDRPLSTLSAPKHRIHAEELPLPHPAPSSQDRRATSEPPRLSEQRLRMHLGMGQGSPCFENNARMLTVRHSEGAALQESYDSAEDPNKLQFWWKAGIRDGDPVATPPLMMGPSPSLSSNSEAQQTERIDSATLSESLVREISSGRISDPHLAHYSDISGAQHGVSETECELALGDNSHDSIELGREIAPSISAKTVLSRGTRAKDPSLPMAEDDDRYALLSPADSGERLLEPAELLQETQSQLTFREWDTNILLAESSGSEKRLTSRSRSSPASSSSSQTSMHGPGGILAPEKQGHSESSSREVPLVVDPSALRISENLQPWDPVVNGSYVTFKFLLLIVASRLRCYPEELPSHPIVYYLAKASLIPEDSFRTLLSRELASGPVIGRHISWHDLYLWYRQVFRASASSAVMSGSFQAIISSLIQFGLGLPLEPIENSLPSLQSNPDILCLLAPGACRDHRELDLDQFERLPQTPQGSSSREVGGRSIDVQVLSSAWNDVDQFAYNFKDDLELSSSSSEDGTPLQQLQFSGASVLNPFLDDSPAQEKRLQGFESKLLDALENKRKDANYAYKSDNVVQDKGKAKLLNETECQDTASQIDSQMRFALNLPQLSALKAFEYNVSDGELTITGLKFTNSKWNVFNRVLGLVSHTLQIPYQSLLEDPRIVYQLVHEARTSVHTFHQWWFNSAGEEAEEEKAVMLGAEGPFWTAISDEDGSWSGQSMVSAMLAILPAQRGASRVAHLAPFQRALLHLIKICDASLLYRPVEETLEFLRSFEGFLKYEPWSAGRAARQAIQDLKTHLQSPYGSYLAPEARNELQEFVRVQEYQIGPSAKAWEGQEALNALQTAQVMMNP</sequence>
<name>A0A8H3YG88_9TREE</name>
<accession>A0A8H3YG88</accession>
<feature type="compositionally biased region" description="Low complexity" evidence="1">
    <location>
        <begin position="7"/>
        <end position="22"/>
    </location>
</feature>
<dbReference type="OrthoDB" id="2593001at2759"/>
<keyword evidence="3" id="KW-1185">Reference proteome</keyword>
<dbReference type="EMBL" id="BLZA01000030">
    <property type="protein sequence ID" value="GHJ88464.1"/>
    <property type="molecule type" value="Genomic_DNA"/>
</dbReference>
<dbReference type="Proteomes" id="UP000620104">
    <property type="component" value="Unassembled WGS sequence"/>
</dbReference>
<evidence type="ECO:0000313" key="2">
    <source>
        <dbReference type="EMBL" id="GHJ88464.1"/>
    </source>
</evidence>
<comment type="caution">
    <text evidence="2">The sequence shown here is derived from an EMBL/GenBank/DDBJ whole genome shotgun (WGS) entry which is preliminary data.</text>
</comment>
<protein>
    <submittedName>
        <fullName evidence="2">Uncharacterized protein</fullName>
    </submittedName>
</protein>
<dbReference type="AlphaFoldDB" id="A0A8H3YG88"/>
<evidence type="ECO:0000313" key="3">
    <source>
        <dbReference type="Proteomes" id="UP000620104"/>
    </source>
</evidence>
<reference evidence="2" key="1">
    <citation type="submission" date="2020-07" db="EMBL/GenBank/DDBJ databases">
        <title>Draft Genome Sequence of a Deep-Sea Yeast, Naganishia (Cryptococcus) liquefaciens strain N6.</title>
        <authorList>
            <person name="Han Y.W."/>
            <person name="Kajitani R."/>
            <person name="Morimoto H."/>
            <person name="Parhat M."/>
            <person name="Tsubouchi H."/>
            <person name="Bakenova O."/>
            <person name="Ogata M."/>
            <person name="Argunhan B."/>
            <person name="Aoki R."/>
            <person name="Kajiwara S."/>
            <person name="Itoh T."/>
            <person name="Iwasaki H."/>
        </authorList>
    </citation>
    <scope>NUCLEOTIDE SEQUENCE</scope>
    <source>
        <strain evidence="2">N6</strain>
    </source>
</reference>
<feature type="compositionally biased region" description="Polar residues" evidence="1">
    <location>
        <begin position="196"/>
        <end position="206"/>
    </location>
</feature>
<feature type="compositionally biased region" description="Basic and acidic residues" evidence="1">
    <location>
        <begin position="231"/>
        <end position="240"/>
    </location>
</feature>
<gene>
    <name evidence="2" type="ORF">NliqN6_4866</name>
</gene>
<feature type="region of interest" description="Disordered" evidence="1">
    <location>
        <begin position="1"/>
        <end position="44"/>
    </location>
</feature>
<organism evidence="2 3">
    <name type="scientific">Naganishia liquefaciens</name>
    <dbReference type="NCBI Taxonomy" id="104408"/>
    <lineage>
        <taxon>Eukaryota</taxon>
        <taxon>Fungi</taxon>
        <taxon>Dikarya</taxon>
        <taxon>Basidiomycota</taxon>
        <taxon>Agaricomycotina</taxon>
        <taxon>Tremellomycetes</taxon>
        <taxon>Filobasidiales</taxon>
        <taxon>Filobasidiaceae</taxon>
        <taxon>Naganishia</taxon>
    </lineage>
</organism>
<feature type="region of interest" description="Disordered" evidence="1">
    <location>
        <begin position="186"/>
        <end position="206"/>
    </location>
</feature>
<evidence type="ECO:0000256" key="1">
    <source>
        <dbReference type="SAM" id="MobiDB-lite"/>
    </source>
</evidence>